<dbReference type="PIRSF" id="PIRSF002211">
    <property type="entry name" value="Ribosomal_L30_bac-type"/>
    <property type="match status" value="1"/>
</dbReference>
<dbReference type="Pfam" id="PF00327">
    <property type="entry name" value="Ribosomal_L30"/>
    <property type="match status" value="1"/>
</dbReference>
<evidence type="ECO:0000313" key="7">
    <source>
        <dbReference type="EMBL" id="HGI74185.1"/>
    </source>
</evidence>
<reference evidence="7" key="1">
    <citation type="journal article" date="2020" name="mSystems">
        <title>Genome- and Community-Level Interaction Insights into Carbon Utilization and Element Cycling Functions of Hydrothermarchaeota in Hydrothermal Sediment.</title>
        <authorList>
            <person name="Zhou Z."/>
            <person name="Liu Y."/>
            <person name="Xu W."/>
            <person name="Pan J."/>
            <person name="Luo Z.H."/>
            <person name="Li M."/>
        </authorList>
    </citation>
    <scope>NUCLEOTIDE SEQUENCE [LARGE SCALE GENOMIC DNA]</scope>
    <source>
        <strain evidence="7">SpSt-716</strain>
    </source>
</reference>
<feature type="domain" description="Large ribosomal subunit protein uL30-like ferredoxin-like fold" evidence="6">
    <location>
        <begin position="8"/>
        <end position="55"/>
    </location>
</feature>
<keyword evidence="4" id="KW-0687">Ribonucleoprotein</keyword>
<dbReference type="Gene3D" id="3.30.1390.20">
    <property type="entry name" value="Ribosomal protein L30, ferredoxin-like fold domain"/>
    <property type="match status" value="1"/>
</dbReference>
<dbReference type="GO" id="GO:0006412">
    <property type="term" value="P:translation"/>
    <property type="evidence" value="ECO:0007669"/>
    <property type="project" value="InterPro"/>
</dbReference>
<proteinExistence type="inferred from homology"/>
<comment type="similarity">
    <text evidence="1">Belongs to the universal ribosomal protein uL30 family.</text>
</comment>
<dbReference type="SUPFAM" id="SSF55129">
    <property type="entry name" value="Ribosomal protein L30p/L7e"/>
    <property type="match status" value="1"/>
</dbReference>
<evidence type="ECO:0000259" key="6">
    <source>
        <dbReference type="Pfam" id="PF00327"/>
    </source>
</evidence>
<evidence type="ECO:0000256" key="1">
    <source>
        <dbReference type="ARBA" id="ARBA00007594"/>
    </source>
</evidence>
<dbReference type="InterPro" id="IPR036919">
    <property type="entry name" value="Ribo_uL30_ferredoxin-like_sf"/>
</dbReference>
<dbReference type="GO" id="GO:0003735">
    <property type="term" value="F:structural constituent of ribosome"/>
    <property type="evidence" value="ECO:0007669"/>
    <property type="project" value="InterPro"/>
</dbReference>
<keyword evidence="3 7" id="KW-0689">Ribosomal protein</keyword>
<comment type="subunit">
    <text evidence="2">Part of the 50S ribosomal subunit.</text>
</comment>
<protein>
    <recommendedName>
        <fullName evidence="5">50S ribosomal protein L30</fullName>
    </recommendedName>
</protein>
<organism evidence="7">
    <name type="scientific">Candidatus Caldatribacterium californiense</name>
    <dbReference type="NCBI Taxonomy" id="1454726"/>
    <lineage>
        <taxon>Bacteria</taxon>
        <taxon>Pseudomonadati</taxon>
        <taxon>Atribacterota</taxon>
        <taxon>Atribacteria</taxon>
        <taxon>Atribacterales</taxon>
        <taxon>Candidatus Caldatribacteriaceae</taxon>
        <taxon>Candidatus Caldatribacterium</taxon>
    </lineage>
</organism>
<evidence type="ECO:0000256" key="5">
    <source>
        <dbReference type="ARBA" id="ARBA00035492"/>
    </source>
</evidence>
<dbReference type="AlphaFoldDB" id="A0A7V3YK50"/>
<gene>
    <name evidence="7" type="ORF">ENU96_00670</name>
</gene>
<dbReference type="HAMAP" id="MF_01371_B">
    <property type="entry name" value="Ribosomal_uL30_B"/>
    <property type="match status" value="1"/>
</dbReference>
<dbReference type="CDD" id="cd01658">
    <property type="entry name" value="Ribosomal_L30"/>
    <property type="match status" value="1"/>
</dbReference>
<dbReference type="NCBIfam" id="TIGR01308">
    <property type="entry name" value="rpmD_bact"/>
    <property type="match status" value="1"/>
</dbReference>
<sequence>MAEKMLRMTLVHSPIGHPESHKRTVRALGFRKLYETIVKEDSPSLRGMIAKVRYLLKVEEI</sequence>
<dbReference type="EMBL" id="DTEN01000028">
    <property type="protein sequence ID" value="HGI74185.1"/>
    <property type="molecule type" value="Genomic_DNA"/>
</dbReference>
<dbReference type="PANTHER" id="PTHR15892:SF2">
    <property type="entry name" value="LARGE RIBOSOMAL SUBUNIT PROTEIN UL30M"/>
    <property type="match status" value="1"/>
</dbReference>
<evidence type="ECO:0000256" key="4">
    <source>
        <dbReference type="ARBA" id="ARBA00023274"/>
    </source>
</evidence>
<name>A0A7V3YK50_9BACT</name>
<comment type="caution">
    <text evidence="7">The sequence shown here is derived from an EMBL/GenBank/DDBJ whole genome shotgun (WGS) entry which is preliminary data.</text>
</comment>
<dbReference type="InterPro" id="IPR005996">
    <property type="entry name" value="Ribosomal_uL30_bac-type"/>
</dbReference>
<dbReference type="InterPro" id="IPR016082">
    <property type="entry name" value="Ribosomal_uL30_ferredoxin-like"/>
</dbReference>
<evidence type="ECO:0000256" key="3">
    <source>
        <dbReference type="ARBA" id="ARBA00022980"/>
    </source>
</evidence>
<dbReference type="PANTHER" id="PTHR15892">
    <property type="entry name" value="MITOCHONDRIAL RIBOSOMAL PROTEIN L30"/>
    <property type="match status" value="1"/>
</dbReference>
<evidence type="ECO:0000256" key="2">
    <source>
        <dbReference type="ARBA" id="ARBA00011838"/>
    </source>
</evidence>
<accession>A0A7V3YK50</accession>
<dbReference type="GO" id="GO:0022625">
    <property type="term" value="C:cytosolic large ribosomal subunit"/>
    <property type="evidence" value="ECO:0007669"/>
    <property type="project" value="TreeGrafter"/>
</dbReference>